<organism evidence="2 3">
    <name type="scientific">Tritrichomonas musculus</name>
    <dbReference type="NCBI Taxonomy" id="1915356"/>
    <lineage>
        <taxon>Eukaryota</taxon>
        <taxon>Metamonada</taxon>
        <taxon>Parabasalia</taxon>
        <taxon>Tritrichomonadida</taxon>
        <taxon>Tritrichomonadidae</taxon>
        <taxon>Tritrichomonas</taxon>
    </lineage>
</organism>
<name>A0ABR2KV11_9EUKA</name>
<evidence type="ECO:0000313" key="3">
    <source>
        <dbReference type="Proteomes" id="UP001470230"/>
    </source>
</evidence>
<gene>
    <name evidence="2" type="ORF">M9Y10_023412</name>
</gene>
<dbReference type="Proteomes" id="UP001470230">
    <property type="component" value="Unassembled WGS sequence"/>
</dbReference>
<accession>A0ABR2KV11</accession>
<reference evidence="2 3" key="1">
    <citation type="submission" date="2024-04" db="EMBL/GenBank/DDBJ databases">
        <title>Tritrichomonas musculus Genome.</title>
        <authorList>
            <person name="Alves-Ferreira E."/>
            <person name="Grigg M."/>
            <person name="Lorenzi H."/>
            <person name="Galac M."/>
        </authorList>
    </citation>
    <scope>NUCLEOTIDE SEQUENCE [LARGE SCALE GENOMIC DNA]</scope>
    <source>
        <strain evidence="2 3">EAF2021</strain>
    </source>
</reference>
<feature type="compositionally biased region" description="Polar residues" evidence="1">
    <location>
        <begin position="135"/>
        <end position="165"/>
    </location>
</feature>
<sequence length="195" mass="22225">MNCNPQSLPKDWDSGLEELLKAPLCSAVRLSNIPWNEQTLDKIMDTKTFIEAINVTPPQEKSVICTVNPLVTRTKRISHLINAPLSPRKPIIIPCSHRTVKQRDKQHIEKIFRQRNRLLNPQTLNQSSDDEKKNINNQPTNGSQSKLPQLSVKSNDESVSNRSATSLVKSIARPFPITNLRHSSLQQRYKILYNV</sequence>
<evidence type="ECO:0000256" key="1">
    <source>
        <dbReference type="SAM" id="MobiDB-lite"/>
    </source>
</evidence>
<keyword evidence="3" id="KW-1185">Reference proteome</keyword>
<dbReference type="EMBL" id="JAPFFF010000003">
    <property type="protein sequence ID" value="KAK8894970.1"/>
    <property type="molecule type" value="Genomic_DNA"/>
</dbReference>
<evidence type="ECO:0000313" key="2">
    <source>
        <dbReference type="EMBL" id="KAK8894970.1"/>
    </source>
</evidence>
<comment type="caution">
    <text evidence="2">The sequence shown here is derived from an EMBL/GenBank/DDBJ whole genome shotgun (WGS) entry which is preliminary data.</text>
</comment>
<proteinExistence type="predicted"/>
<protein>
    <submittedName>
        <fullName evidence="2">Uncharacterized protein</fullName>
    </submittedName>
</protein>
<feature type="region of interest" description="Disordered" evidence="1">
    <location>
        <begin position="119"/>
        <end position="165"/>
    </location>
</feature>